<comment type="subcellular location">
    <subcellularLocation>
        <location evidence="1">Cell inner membrane</location>
        <topology evidence="1">Multi-pass membrane protein</topology>
    </subcellularLocation>
    <subcellularLocation>
        <location evidence="9">Cell membrane</location>
        <topology evidence="9">Multi-pass membrane protein</topology>
    </subcellularLocation>
</comment>
<feature type="transmembrane region" description="Helical" evidence="9">
    <location>
        <begin position="15"/>
        <end position="43"/>
    </location>
</feature>
<keyword evidence="4" id="KW-1003">Cell membrane</keyword>
<dbReference type="NCBIfam" id="TIGR01726">
    <property type="entry name" value="HEQRo_perm_3TM"/>
    <property type="match status" value="1"/>
</dbReference>
<organism evidence="11 12">
    <name type="scientific">Chenggangzhangella methanolivorans</name>
    <dbReference type="NCBI Taxonomy" id="1437009"/>
    <lineage>
        <taxon>Bacteria</taxon>
        <taxon>Pseudomonadati</taxon>
        <taxon>Pseudomonadota</taxon>
        <taxon>Alphaproteobacteria</taxon>
        <taxon>Hyphomicrobiales</taxon>
        <taxon>Methylopilaceae</taxon>
        <taxon>Chenggangzhangella</taxon>
    </lineage>
</organism>
<gene>
    <name evidence="11" type="ORF">K6K41_22505</name>
</gene>
<name>A0A9E6UN66_9HYPH</name>
<keyword evidence="5" id="KW-0997">Cell inner membrane</keyword>
<evidence type="ECO:0000256" key="6">
    <source>
        <dbReference type="ARBA" id="ARBA00022692"/>
    </source>
</evidence>
<protein>
    <submittedName>
        <fullName evidence="11">ABC transporter permease subunit</fullName>
    </submittedName>
</protein>
<dbReference type="CDD" id="cd06261">
    <property type="entry name" value="TM_PBP2"/>
    <property type="match status" value="1"/>
</dbReference>
<feature type="domain" description="ABC transmembrane type-1" evidence="10">
    <location>
        <begin position="19"/>
        <end position="226"/>
    </location>
</feature>
<dbReference type="AlphaFoldDB" id="A0A9E6UN66"/>
<dbReference type="KEGG" id="cmet:K6K41_22505"/>
<comment type="similarity">
    <text evidence="2">Belongs to the binding-protein-dependent transport system permease family. HisMQ subfamily.</text>
</comment>
<sequence>MAALSFGPGGWGDELLAGVGVTVGLALTSLVIGLAIGLGVAALKNARGAAPRALGEAYTTVFRGLPELLTLFLVYYGAPRLAGAALGLAESLLGLEPSGQTPAVSAFWAGTTALALVFGAYASETFSGAIRGVPDGQREAAEALGFSRAQGFRLVILPQVWRLALPGLSANWLTLLKDTSLVSVIALPDLMRQSYLASLSTKQPFLFYLTACLIYLALAGLSALVVARIEARTSRGLATAGR</sequence>
<dbReference type="PANTHER" id="PTHR30133:SF2">
    <property type="entry name" value="ARGININE ABC TRANSPORTER PERMEASE PROTEIN ARTQ"/>
    <property type="match status" value="1"/>
</dbReference>
<evidence type="ECO:0000256" key="4">
    <source>
        <dbReference type="ARBA" id="ARBA00022475"/>
    </source>
</evidence>
<dbReference type="PROSITE" id="PS50928">
    <property type="entry name" value="ABC_TM1"/>
    <property type="match status" value="1"/>
</dbReference>
<dbReference type="InterPro" id="IPR010065">
    <property type="entry name" value="AA_ABC_transptr_permease_3TM"/>
</dbReference>
<feature type="transmembrane region" description="Helical" evidence="9">
    <location>
        <begin position="64"/>
        <end position="82"/>
    </location>
</feature>
<evidence type="ECO:0000256" key="3">
    <source>
        <dbReference type="ARBA" id="ARBA00022448"/>
    </source>
</evidence>
<dbReference type="SUPFAM" id="SSF161098">
    <property type="entry name" value="MetI-like"/>
    <property type="match status" value="1"/>
</dbReference>
<dbReference type="Proteomes" id="UP000825701">
    <property type="component" value="Chromosome"/>
</dbReference>
<keyword evidence="3 9" id="KW-0813">Transport</keyword>
<dbReference type="InterPro" id="IPR051613">
    <property type="entry name" value="ABC_transp_permease_HisMQ"/>
</dbReference>
<proteinExistence type="inferred from homology"/>
<evidence type="ECO:0000313" key="12">
    <source>
        <dbReference type="Proteomes" id="UP000825701"/>
    </source>
</evidence>
<dbReference type="PANTHER" id="PTHR30133">
    <property type="entry name" value="CATIONIC AMINO ACID TRANSPORTER, MEMBRANE COMPONENT"/>
    <property type="match status" value="1"/>
</dbReference>
<feature type="transmembrane region" description="Helical" evidence="9">
    <location>
        <begin position="205"/>
        <end position="227"/>
    </location>
</feature>
<dbReference type="Pfam" id="PF00528">
    <property type="entry name" value="BPD_transp_1"/>
    <property type="match status" value="1"/>
</dbReference>
<dbReference type="GO" id="GO:0022857">
    <property type="term" value="F:transmembrane transporter activity"/>
    <property type="evidence" value="ECO:0007669"/>
    <property type="project" value="InterPro"/>
</dbReference>
<dbReference type="InterPro" id="IPR035906">
    <property type="entry name" value="MetI-like_sf"/>
</dbReference>
<evidence type="ECO:0000256" key="8">
    <source>
        <dbReference type="ARBA" id="ARBA00023136"/>
    </source>
</evidence>
<dbReference type="GO" id="GO:0043190">
    <property type="term" value="C:ATP-binding cassette (ABC) transporter complex"/>
    <property type="evidence" value="ECO:0007669"/>
    <property type="project" value="InterPro"/>
</dbReference>
<evidence type="ECO:0000256" key="1">
    <source>
        <dbReference type="ARBA" id="ARBA00004429"/>
    </source>
</evidence>
<dbReference type="InterPro" id="IPR000515">
    <property type="entry name" value="MetI-like"/>
</dbReference>
<evidence type="ECO:0000256" key="9">
    <source>
        <dbReference type="RuleBase" id="RU363032"/>
    </source>
</evidence>
<evidence type="ECO:0000256" key="5">
    <source>
        <dbReference type="ARBA" id="ARBA00022519"/>
    </source>
</evidence>
<feature type="transmembrane region" description="Helical" evidence="9">
    <location>
        <begin position="102"/>
        <end position="122"/>
    </location>
</feature>
<evidence type="ECO:0000256" key="2">
    <source>
        <dbReference type="ARBA" id="ARBA00010072"/>
    </source>
</evidence>
<keyword evidence="8 9" id="KW-0472">Membrane</keyword>
<dbReference type="EMBL" id="CP081869">
    <property type="protein sequence ID" value="QZO02492.1"/>
    <property type="molecule type" value="Genomic_DNA"/>
</dbReference>
<accession>A0A9E6UN66</accession>
<keyword evidence="6 9" id="KW-0812">Transmembrane</keyword>
<evidence type="ECO:0000313" key="11">
    <source>
        <dbReference type="EMBL" id="QZO02492.1"/>
    </source>
</evidence>
<evidence type="ECO:0000259" key="10">
    <source>
        <dbReference type="PROSITE" id="PS50928"/>
    </source>
</evidence>
<dbReference type="Gene3D" id="1.10.3720.10">
    <property type="entry name" value="MetI-like"/>
    <property type="match status" value="1"/>
</dbReference>
<reference evidence="11" key="1">
    <citation type="submission" date="2021-08" db="EMBL/GenBank/DDBJ databases">
        <authorList>
            <person name="Zhang H."/>
            <person name="Xu M."/>
            <person name="Yu Z."/>
            <person name="Yang L."/>
            <person name="Cai Y."/>
        </authorList>
    </citation>
    <scope>NUCLEOTIDE SEQUENCE</scope>
    <source>
        <strain evidence="11">CHL1</strain>
    </source>
</reference>
<keyword evidence="12" id="KW-1185">Reference proteome</keyword>
<keyword evidence="7 9" id="KW-1133">Transmembrane helix</keyword>
<evidence type="ECO:0000256" key="7">
    <source>
        <dbReference type="ARBA" id="ARBA00022989"/>
    </source>
</evidence>